<evidence type="ECO:0000256" key="2">
    <source>
        <dbReference type="ARBA" id="ARBA00022692"/>
    </source>
</evidence>
<reference evidence="7 8" key="1">
    <citation type="submission" date="2023-07" db="EMBL/GenBank/DDBJ databases">
        <title>Genomic Encyclopedia of Type Strains, Phase IV (KMG-IV): sequencing the most valuable type-strain genomes for metagenomic binning, comparative biology and taxonomic classification.</title>
        <authorList>
            <person name="Goeker M."/>
        </authorList>
    </citation>
    <scope>NUCLEOTIDE SEQUENCE [LARGE SCALE GENOMIC DNA]</scope>
    <source>
        <strain evidence="7 8">DSM 17723</strain>
    </source>
</reference>
<keyword evidence="4 5" id="KW-0472">Membrane</keyword>
<dbReference type="Gene3D" id="3.30.750.24">
    <property type="entry name" value="STAS domain"/>
    <property type="match status" value="1"/>
</dbReference>
<evidence type="ECO:0000256" key="3">
    <source>
        <dbReference type="ARBA" id="ARBA00022989"/>
    </source>
</evidence>
<dbReference type="PANTHER" id="PTHR43310:SF1">
    <property type="entry name" value="SULFATE TRANSPORTER YBAR-RELATED"/>
    <property type="match status" value="1"/>
</dbReference>
<keyword evidence="3 5" id="KW-1133">Transmembrane helix</keyword>
<feature type="transmembrane region" description="Helical" evidence="5">
    <location>
        <begin position="260"/>
        <end position="283"/>
    </location>
</feature>
<feature type="transmembrane region" description="Helical" evidence="5">
    <location>
        <begin position="350"/>
        <end position="382"/>
    </location>
</feature>
<dbReference type="EMBL" id="JAUSTZ010000025">
    <property type="protein sequence ID" value="MDQ0228586.1"/>
    <property type="molecule type" value="Genomic_DNA"/>
</dbReference>
<dbReference type="InterPro" id="IPR052706">
    <property type="entry name" value="Membrane-Transporter-like"/>
</dbReference>
<dbReference type="RefSeq" id="WP_174879071.1">
    <property type="nucleotide sequence ID" value="NZ_CADEPK010000002.1"/>
</dbReference>
<accession>A0ABT9Z8J5</accession>
<keyword evidence="8" id="KW-1185">Reference proteome</keyword>
<evidence type="ECO:0000313" key="8">
    <source>
        <dbReference type="Proteomes" id="UP001232245"/>
    </source>
</evidence>
<dbReference type="InterPro" id="IPR036513">
    <property type="entry name" value="STAS_dom_sf"/>
</dbReference>
<feature type="transmembrane region" description="Helical" evidence="5">
    <location>
        <begin position="219"/>
        <end position="239"/>
    </location>
</feature>
<dbReference type="CDD" id="cd07042">
    <property type="entry name" value="STAS_SulP_like_sulfate_transporter"/>
    <property type="match status" value="1"/>
</dbReference>
<dbReference type="Proteomes" id="UP001232245">
    <property type="component" value="Unassembled WGS sequence"/>
</dbReference>
<feature type="transmembrane region" description="Helical" evidence="5">
    <location>
        <begin position="320"/>
        <end position="338"/>
    </location>
</feature>
<dbReference type="InterPro" id="IPR018045">
    <property type="entry name" value="S04_transporter_CS"/>
</dbReference>
<proteinExistence type="predicted"/>
<keyword evidence="2 5" id="KW-0812">Transmembrane</keyword>
<evidence type="ECO:0000256" key="4">
    <source>
        <dbReference type="ARBA" id="ARBA00023136"/>
    </source>
</evidence>
<dbReference type="InterPro" id="IPR002645">
    <property type="entry name" value="STAS_dom"/>
</dbReference>
<dbReference type="SUPFAM" id="SSF52091">
    <property type="entry name" value="SpoIIaa-like"/>
    <property type="match status" value="1"/>
</dbReference>
<protein>
    <submittedName>
        <fullName evidence="7">SulP family sulfate permease</fullName>
    </submittedName>
</protein>
<name>A0ABT9Z8J5_9BACI</name>
<feature type="domain" description="STAS" evidence="6">
    <location>
        <begin position="401"/>
        <end position="492"/>
    </location>
</feature>
<sequence>MNLSTIKYSWFGNIKGDILAGIVVALALIPEAIAFSLIAGVDPMVGLYASFCIAVTIAFVGGRPGMISAATGATALLMGSLVSEYGLQYLLAATLLTGVLQIIMGILKLGKLMKFVPRSVMTGFVNALAILILTAQLPHFKGESWEMYAMVAGALAIIYILPRFTKVVPAPLVAIVVMTIIAVLTGSDVRTVGDMGELTQQLPVFLFPDVPLNFETLQIIFPYSLSIAIVGLVESLLTASIVDDMTDTESDKNKEARGQGIANIVSGLFGGMAGCAMIGQSVINVKSGGRGRLSTFVAGGFLLVLIIALNDILVQIPMAALVGVMFMVSIGTFDWSALKTLHKVPLTDTLVMITTIVTVVMTHDLSKGVLVGIIMSAIFFAAKISKVKVTSISSAGASKKVYKVSGQLFFASVTDFVDSFDYKEDVKEIDLDLSQAHLWDDSAVGAIDKVVIKYHQNGVKVNLSGLNAESNKLMERIAVHTKPDGLKKAVNH</sequence>
<feature type="transmembrane region" description="Helical" evidence="5">
    <location>
        <begin position="295"/>
        <end position="313"/>
    </location>
</feature>
<dbReference type="Pfam" id="PF00916">
    <property type="entry name" value="Sulfate_transp"/>
    <property type="match status" value="2"/>
</dbReference>
<dbReference type="Pfam" id="PF01740">
    <property type="entry name" value="STAS"/>
    <property type="match status" value="1"/>
</dbReference>
<comment type="caution">
    <text evidence="7">The sequence shown here is derived from an EMBL/GenBank/DDBJ whole genome shotgun (WGS) entry which is preliminary data.</text>
</comment>
<feature type="transmembrane region" description="Helical" evidence="5">
    <location>
        <begin position="119"/>
        <end position="139"/>
    </location>
</feature>
<evidence type="ECO:0000259" key="6">
    <source>
        <dbReference type="PROSITE" id="PS50801"/>
    </source>
</evidence>
<gene>
    <name evidence="7" type="ORF">J2S02_004971</name>
</gene>
<dbReference type="PROSITE" id="PS50801">
    <property type="entry name" value="STAS"/>
    <property type="match status" value="1"/>
</dbReference>
<evidence type="ECO:0000313" key="7">
    <source>
        <dbReference type="EMBL" id="MDQ0228586.1"/>
    </source>
</evidence>
<feature type="transmembrane region" description="Helical" evidence="5">
    <location>
        <begin position="18"/>
        <end position="38"/>
    </location>
</feature>
<organism evidence="7 8">
    <name type="scientific">Metabacillus niabensis</name>
    <dbReference type="NCBI Taxonomy" id="324854"/>
    <lineage>
        <taxon>Bacteria</taxon>
        <taxon>Bacillati</taxon>
        <taxon>Bacillota</taxon>
        <taxon>Bacilli</taxon>
        <taxon>Bacillales</taxon>
        <taxon>Bacillaceae</taxon>
        <taxon>Metabacillus</taxon>
    </lineage>
</organism>
<feature type="transmembrane region" description="Helical" evidence="5">
    <location>
        <begin position="145"/>
        <end position="161"/>
    </location>
</feature>
<dbReference type="PANTHER" id="PTHR43310">
    <property type="entry name" value="SULFATE TRANSPORTER YBAR-RELATED"/>
    <property type="match status" value="1"/>
</dbReference>
<evidence type="ECO:0000256" key="1">
    <source>
        <dbReference type="ARBA" id="ARBA00004141"/>
    </source>
</evidence>
<evidence type="ECO:0000256" key="5">
    <source>
        <dbReference type="SAM" id="Phobius"/>
    </source>
</evidence>
<dbReference type="PROSITE" id="PS01130">
    <property type="entry name" value="SLC26A"/>
    <property type="match status" value="1"/>
</dbReference>
<feature type="transmembrane region" description="Helical" evidence="5">
    <location>
        <begin position="168"/>
        <end position="187"/>
    </location>
</feature>
<feature type="transmembrane region" description="Helical" evidence="5">
    <location>
        <begin position="86"/>
        <end position="107"/>
    </location>
</feature>
<feature type="transmembrane region" description="Helical" evidence="5">
    <location>
        <begin position="45"/>
        <end position="66"/>
    </location>
</feature>
<dbReference type="InterPro" id="IPR011547">
    <property type="entry name" value="SLC26A/SulP_dom"/>
</dbReference>
<comment type="subcellular location">
    <subcellularLocation>
        <location evidence="1">Membrane</location>
        <topology evidence="1">Multi-pass membrane protein</topology>
    </subcellularLocation>
</comment>